<accession>A0A0U1KSU8</accession>
<feature type="domain" description="Transcription regulator TrmB C-terminal" evidence="2">
    <location>
        <begin position="126"/>
        <end position="245"/>
    </location>
</feature>
<dbReference type="CDD" id="cd09124">
    <property type="entry name" value="PLDc_like_TrmB_middle"/>
    <property type="match status" value="1"/>
</dbReference>
<name>A0A0U1KSU8_9FIRM</name>
<dbReference type="Pfam" id="PF11495">
    <property type="entry name" value="Regulator_TrmB"/>
    <property type="match status" value="1"/>
</dbReference>
<dbReference type="Gene3D" id="1.10.10.10">
    <property type="entry name" value="Winged helix-like DNA-binding domain superfamily/Winged helix DNA-binding domain"/>
    <property type="match status" value="1"/>
</dbReference>
<dbReference type="InterPro" id="IPR051797">
    <property type="entry name" value="TrmB-like"/>
</dbReference>
<keyword evidence="4" id="KW-1185">Reference proteome</keyword>
<dbReference type="Proteomes" id="UP000049855">
    <property type="component" value="Unassembled WGS sequence"/>
</dbReference>
<organism evidence="3 4">
    <name type="scientific">Sporomusa ovata</name>
    <dbReference type="NCBI Taxonomy" id="2378"/>
    <lineage>
        <taxon>Bacteria</taxon>
        <taxon>Bacillati</taxon>
        <taxon>Bacillota</taxon>
        <taxon>Negativicutes</taxon>
        <taxon>Selenomonadales</taxon>
        <taxon>Sporomusaceae</taxon>
        <taxon>Sporomusa</taxon>
    </lineage>
</organism>
<dbReference type="InterPro" id="IPR021586">
    <property type="entry name" value="Tscrpt_reg_TrmB_C"/>
</dbReference>
<dbReference type="InterPro" id="IPR036390">
    <property type="entry name" value="WH_DNA-bd_sf"/>
</dbReference>
<evidence type="ECO:0000313" key="4">
    <source>
        <dbReference type="Proteomes" id="UP000049855"/>
    </source>
</evidence>
<proteinExistence type="predicted"/>
<dbReference type="RefSeq" id="WP_054954544.1">
    <property type="nucleotide sequence ID" value="NZ_CTRP01000002.1"/>
</dbReference>
<sequence>MVVIDSEGGYNKKQSPFSDDEVIHCFNELGLPKYEGKIYLAVLRNNLSYGSEIQKISGVPGPKVYETLSALIDKGLIYPSGDNPVRYQPLPLEDFVSNNVKKYKKISNYLLEHKDSISQNKYPNWLWQIQGYENLMDKAGEIIDKAEKSIMISFWYDDGVHVQKQLEAAIKRDVKIISNQMSERILSLGQVFTHDPSQIVENLHSSEFIMVVDDLYGMFAFKNQDQKIEGYNTSNQGIIRILDTYIRHDIYINRLISDFKEPVLRKYGRDLEGLLNL</sequence>
<dbReference type="PANTHER" id="PTHR34293">
    <property type="entry name" value="HTH-TYPE TRANSCRIPTIONAL REGULATOR TRMBL2"/>
    <property type="match status" value="1"/>
</dbReference>
<dbReference type="InterPro" id="IPR036388">
    <property type="entry name" value="WH-like_DNA-bd_sf"/>
</dbReference>
<dbReference type="InterPro" id="IPR002831">
    <property type="entry name" value="Tscrpt_reg_TrmB_N"/>
</dbReference>
<gene>
    <name evidence="3" type="ORF">SpAn4DRAFT_4701</name>
</gene>
<protein>
    <submittedName>
        <fullName evidence="3">Transcriptional regulator, TrmB family</fullName>
    </submittedName>
</protein>
<feature type="domain" description="Transcription regulator TrmB N-terminal" evidence="1">
    <location>
        <begin position="28"/>
        <end position="93"/>
    </location>
</feature>
<dbReference type="Pfam" id="PF01978">
    <property type="entry name" value="TrmB"/>
    <property type="match status" value="1"/>
</dbReference>
<evidence type="ECO:0000259" key="2">
    <source>
        <dbReference type="Pfam" id="PF11495"/>
    </source>
</evidence>
<dbReference type="AlphaFoldDB" id="A0A0U1KSU8"/>
<reference evidence="4" key="1">
    <citation type="submission" date="2015-03" db="EMBL/GenBank/DDBJ databases">
        <authorList>
            <person name="Nijsse Bart"/>
        </authorList>
    </citation>
    <scope>NUCLEOTIDE SEQUENCE [LARGE SCALE GENOMIC DNA]</scope>
</reference>
<dbReference type="PANTHER" id="PTHR34293:SF1">
    <property type="entry name" value="HTH-TYPE TRANSCRIPTIONAL REGULATOR TRMBL2"/>
    <property type="match status" value="1"/>
</dbReference>
<evidence type="ECO:0000313" key="3">
    <source>
        <dbReference type="EMBL" id="CQR70189.1"/>
    </source>
</evidence>
<dbReference type="SUPFAM" id="SSF46785">
    <property type="entry name" value="Winged helix' DNA-binding domain"/>
    <property type="match status" value="1"/>
</dbReference>
<evidence type="ECO:0000259" key="1">
    <source>
        <dbReference type="Pfam" id="PF01978"/>
    </source>
</evidence>
<dbReference type="EMBL" id="CTRP01000002">
    <property type="protein sequence ID" value="CQR70189.1"/>
    <property type="molecule type" value="Genomic_DNA"/>
</dbReference>